<reference evidence="1" key="1">
    <citation type="submission" date="2019-04" db="EMBL/GenBank/DDBJ databases">
        <authorList>
            <person name="Chiang H.-Y."/>
            <person name="Huang Y.-Y."/>
            <person name="Chou L."/>
            <person name="Lai E.-M."/>
            <person name="Kuo C.-H."/>
        </authorList>
    </citation>
    <scope>NUCLEOTIDE SEQUENCE</scope>
    <source>
        <strain evidence="1">CFBP5506</strain>
    </source>
</reference>
<dbReference type="Proteomes" id="UP000305410">
    <property type="component" value="Chromosome Circular"/>
</dbReference>
<sequence>MGKRLYIIGNGFDLAHGIPSSYSSASPFNRQPVHPRLAISVENHGVGSRHATSCEVSNAMMPRRPTSHILGRPTSFILVRSGVS</sequence>
<organism evidence="1 2">
    <name type="scientific">Agrobacterium tumefaciens</name>
    <dbReference type="NCBI Taxonomy" id="358"/>
    <lineage>
        <taxon>Bacteria</taxon>
        <taxon>Pseudomonadati</taxon>
        <taxon>Pseudomonadota</taxon>
        <taxon>Alphaproteobacteria</taxon>
        <taxon>Hyphomicrobiales</taxon>
        <taxon>Rhizobiaceae</taxon>
        <taxon>Rhizobium/Agrobacterium group</taxon>
        <taxon>Agrobacterium</taxon>
        <taxon>Agrobacterium tumefaciens complex</taxon>
    </lineage>
</organism>
<name>A0AAF0GUE9_AGRTU</name>
<evidence type="ECO:0000313" key="1">
    <source>
        <dbReference type="EMBL" id="WGM58364.1"/>
    </source>
</evidence>
<dbReference type="RefSeq" id="WP_080790247.1">
    <property type="nucleotide sequence ID" value="NZ_CP122962.1"/>
</dbReference>
<protein>
    <submittedName>
        <fullName evidence="1">AbiH family protein</fullName>
    </submittedName>
</protein>
<gene>
    <name evidence="1" type="ORF">CFBP5506_08415</name>
</gene>
<reference evidence="1" key="2">
    <citation type="submission" date="2023-04" db="EMBL/GenBank/DDBJ databases">
        <title>Complete genome sequence of Agrobacterium salinitolerans CFBP5506.</title>
        <authorList>
            <person name="Yen H.-C."/>
            <person name="Yan X.-H."/>
            <person name="Lai E.-M."/>
            <person name="Kuo C.-H."/>
        </authorList>
    </citation>
    <scope>NUCLEOTIDE SEQUENCE</scope>
    <source>
        <strain evidence="1">CFBP5506</strain>
    </source>
</reference>
<dbReference type="Pfam" id="PF14253">
    <property type="entry name" value="AbiH"/>
    <property type="match status" value="1"/>
</dbReference>
<accession>A0AAF0GUE9</accession>
<dbReference type="InterPro" id="IPR025935">
    <property type="entry name" value="AbiH"/>
</dbReference>
<dbReference type="AlphaFoldDB" id="A0AAF0GUE9"/>
<evidence type="ECO:0000313" key="2">
    <source>
        <dbReference type="Proteomes" id="UP000305410"/>
    </source>
</evidence>
<proteinExistence type="predicted"/>
<dbReference type="EMBL" id="CP122962">
    <property type="protein sequence ID" value="WGM58364.1"/>
    <property type="molecule type" value="Genomic_DNA"/>
</dbReference>